<dbReference type="Proteomes" id="UP000789901">
    <property type="component" value="Unassembled WGS sequence"/>
</dbReference>
<name>A0ABN7V486_GIGMA</name>
<comment type="caution">
    <text evidence="1">The sequence shown here is derived from an EMBL/GenBank/DDBJ whole genome shotgun (WGS) entry which is preliminary data.</text>
</comment>
<organism evidence="1 2">
    <name type="scientific">Gigaspora margarita</name>
    <dbReference type="NCBI Taxonomy" id="4874"/>
    <lineage>
        <taxon>Eukaryota</taxon>
        <taxon>Fungi</taxon>
        <taxon>Fungi incertae sedis</taxon>
        <taxon>Mucoromycota</taxon>
        <taxon>Glomeromycotina</taxon>
        <taxon>Glomeromycetes</taxon>
        <taxon>Diversisporales</taxon>
        <taxon>Gigasporaceae</taxon>
        <taxon>Gigaspora</taxon>
    </lineage>
</organism>
<evidence type="ECO:0000313" key="2">
    <source>
        <dbReference type="Proteomes" id="UP000789901"/>
    </source>
</evidence>
<evidence type="ECO:0000313" key="1">
    <source>
        <dbReference type="EMBL" id="CAG8728803.1"/>
    </source>
</evidence>
<proteinExistence type="predicted"/>
<dbReference type="EMBL" id="CAJVQB010009306">
    <property type="protein sequence ID" value="CAG8728803.1"/>
    <property type="molecule type" value="Genomic_DNA"/>
</dbReference>
<gene>
    <name evidence="1" type="ORF">GMARGA_LOCUS14198</name>
</gene>
<protein>
    <submittedName>
        <fullName evidence="1">16104_t:CDS:1</fullName>
    </submittedName>
</protein>
<accession>A0ABN7V486</accession>
<sequence>TSIPKFSTDTVLTQAKGNEVQTFLNFHVEEDYPLFLPAENSNRPADSTRSKKHYVKDLTLQELLENEEACNKDKEDSFQKSVIEAKLLLRRVQNRS</sequence>
<reference evidence="1 2" key="1">
    <citation type="submission" date="2021-06" db="EMBL/GenBank/DDBJ databases">
        <authorList>
            <person name="Kallberg Y."/>
            <person name="Tangrot J."/>
            <person name="Rosling A."/>
        </authorList>
    </citation>
    <scope>NUCLEOTIDE SEQUENCE [LARGE SCALE GENOMIC DNA]</scope>
    <source>
        <strain evidence="1 2">120-4 pot B 10/14</strain>
    </source>
</reference>
<feature type="non-terminal residue" evidence="1">
    <location>
        <position position="1"/>
    </location>
</feature>
<keyword evidence="2" id="KW-1185">Reference proteome</keyword>